<proteinExistence type="predicted"/>
<reference evidence="3 4" key="1">
    <citation type="submission" date="2020-04" db="EMBL/GenBank/DDBJ databases">
        <title>Description of novel Gluconacetobacter.</title>
        <authorList>
            <person name="Sombolestani A."/>
        </authorList>
    </citation>
    <scope>NUCLEOTIDE SEQUENCE [LARGE SCALE GENOMIC DNA]</scope>
    <source>
        <strain evidence="3 4">LMG 27801</strain>
    </source>
</reference>
<feature type="domain" description="Effector-associated" evidence="2">
    <location>
        <begin position="283"/>
        <end position="368"/>
    </location>
</feature>
<dbReference type="AlphaFoldDB" id="A0A7W4IWM6"/>
<keyword evidence="4" id="KW-1185">Reference proteome</keyword>
<evidence type="ECO:0000313" key="3">
    <source>
        <dbReference type="EMBL" id="MBB2170362.1"/>
    </source>
</evidence>
<evidence type="ECO:0000259" key="2">
    <source>
        <dbReference type="Pfam" id="PF19955"/>
    </source>
</evidence>
<evidence type="ECO:0000259" key="1">
    <source>
        <dbReference type="Pfam" id="PF00656"/>
    </source>
</evidence>
<dbReference type="Pfam" id="PF19955">
    <property type="entry name" value="EAD1"/>
    <property type="match status" value="1"/>
</dbReference>
<dbReference type="GO" id="GO:0006508">
    <property type="term" value="P:proteolysis"/>
    <property type="evidence" value="ECO:0007669"/>
    <property type="project" value="InterPro"/>
</dbReference>
<dbReference type="InterPro" id="IPR029030">
    <property type="entry name" value="Caspase-like_dom_sf"/>
</dbReference>
<sequence length="370" mass="38926">MNDDNRPKPIEKAGFSDGHALLVAVAAYPKVSPLPPAVINDAREVTAVLTSPAYCGYDPKNVTTLLDSEATLEAIRRELSALASRAKPDDTVMIFFSGHGARLGDPNGPESALMPVDCDPGDVSATVLLETELSSLLADIKAQRLVVFIDACHSGGAGSFKAVGNIAGLGFSEKSLDRLAQGTGRVLIASSRASETSLVLLGASNSLFTEHLVGALRGAARTHGDGLIRIFEIFNYVAEKVRGAAPGRQHPIFKASDLEDNFPVALDRGGAKGIAAHQNPAVSGGIWRELENILADLYPAGPLDQEIWARAGGDVSRLRLTGTGRASWFAAIQTLQRGGGGAHISQSALVQAALQDFPHHLALTQMSQRS</sequence>
<dbReference type="InterPro" id="IPR011600">
    <property type="entry name" value="Pept_C14_caspase"/>
</dbReference>
<protein>
    <submittedName>
        <fullName evidence="3">Caspase family protein</fullName>
    </submittedName>
</protein>
<dbReference type="PANTHER" id="PTHR48104">
    <property type="entry name" value="METACASPASE-4"/>
    <property type="match status" value="1"/>
</dbReference>
<dbReference type="InterPro" id="IPR050452">
    <property type="entry name" value="Metacaspase"/>
</dbReference>
<dbReference type="RefSeq" id="WP_182987805.1">
    <property type="nucleotide sequence ID" value="NZ_JABEQD010000023.1"/>
</dbReference>
<dbReference type="GO" id="GO:0005737">
    <property type="term" value="C:cytoplasm"/>
    <property type="evidence" value="ECO:0007669"/>
    <property type="project" value="TreeGrafter"/>
</dbReference>
<dbReference type="PANTHER" id="PTHR48104:SF30">
    <property type="entry name" value="METACASPASE-1"/>
    <property type="match status" value="1"/>
</dbReference>
<dbReference type="EMBL" id="JABEQD010000023">
    <property type="protein sequence ID" value="MBB2170362.1"/>
    <property type="molecule type" value="Genomic_DNA"/>
</dbReference>
<dbReference type="InterPro" id="IPR045430">
    <property type="entry name" value="EAD1"/>
</dbReference>
<evidence type="ECO:0000313" key="4">
    <source>
        <dbReference type="Proteomes" id="UP000559860"/>
    </source>
</evidence>
<dbReference type="SUPFAM" id="SSF52129">
    <property type="entry name" value="Caspase-like"/>
    <property type="match status" value="1"/>
</dbReference>
<accession>A0A7W4IWM6</accession>
<dbReference type="Pfam" id="PF00656">
    <property type="entry name" value="Peptidase_C14"/>
    <property type="match status" value="1"/>
</dbReference>
<gene>
    <name evidence="3" type="ORF">HLH36_18780</name>
</gene>
<dbReference type="Proteomes" id="UP000559860">
    <property type="component" value="Unassembled WGS sequence"/>
</dbReference>
<name>A0A7W4IWM6_9PROT</name>
<dbReference type="GO" id="GO:0004197">
    <property type="term" value="F:cysteine-type endopeptidase activity"/>
    <property type="evidence" value="ECO:0007669"/>
    <property type="project" value="InterPro"/>
</dbReference>
<organism evidence="3 4">
    <name type="scientific">Gluconacetobacter aggeris</name>
    <dbReference type="NCBI Taxonomy" id="1286186"/>
    <lineage>
        <taxon>Bacteria</taxon>
        <taxon>Pseudomonadati</taxon>
        <taxon>Pseudomonadota</taxon>
        <taxon>Alphaproteobacteria</taxon>
        <taxon>Acetobacterales</taxon>
        <taxon>Acetobacteraceae</taxon>
        <taxon>Gluconacetobacter</taxon>
    </lineage>
</organism>
<comment type="caution">
    <text evidence="3">The sequence shown here is derived from an EMBL/GenBank/DDBJ whole genome shotgun (WGS) entry which is preliminary data.</text>
</comment>
<dbReference type="Gene3D" id="3.40.50.1460">
    <property type="match status" value="1"/>
</dbReference>
<feature type="domain" description="Peptidase C14 caspase" evidence="1">
    <location>
        <begin position="18"/>
        <end position="262"/>
    </location>
</feature>